<evidence type="ECO:0000313" key="4">
    <source>
        <dbReference type="EMBL" id="CAC5358604.1"/>
    </source>
</evidence>
<dbReference type="PROSITE" id="PS50237">
    <property type="entry name" value="HECT"/>
    <property type="match status" value="1"/>
</dbReference>
<dbReference type="EMBL" id="CACVKT020000373">
    <property type="protein sequence ID" value="CAC5358604.1"/>
    <property type="molecule type" value="Genomic_DNA"/>
</dbReference>
<dbReference type="SUPFAM" id="SSF56204">
    <property type="entry name" value="Hect, E3 ligase catalytic domain"/>
    <property type="match status" value="1"/>
</dbReference>
<dbReference type="GO" id="GO:0004842">
    <property type="term" value="F:ubiquitin-protein transferase activity"/>
    <property type="evidence" value="ECO:0007669"/>
    <property type="project" value="InterPro"/>
</dbReference>
<feature type="domain" description="HECT" evidence="3">
    <location>
        <begin position="54"/>
        <end position="82"/>
    </location>
</feature>
<dbReference type="OrthoDB" id="6157278at2759"/>
<dbReference type="InterPro" id="IPR000569">
    <property type="entry name" value="HECT_dom"/>
</dbReference>
<protein>
    <recommendedName>
        <fullName evidence="3">HECT domain-containing protein</fullName>
    </recommendedName>
</protein>
<dbReference type="AlphaFoldDB" id="A0A6J7ZXZ0"/>
<evidence type="ECO:0000259" key="3">
    <source>
        <dbReference type="PROSITE" id="PS50237"/>
    </source>
</evidence>
<dbReference type="InterPro" id="IPR035983">
    <property type="entry name" value="Hect_E3_ubiquitin_ligase"/>
</dbReference>
<keyword evidence="1 2" id="KW-0833">Ubl conjugation pathway</keyword>
<accession>A0A6J7ZXZ0</accession>
<keyword evidence="5" id="KW-1185">Reference proteome</keyword>
<organism evidence="4 5">
    <name type="scientific">Mytilus coruscus</name>
    <name type="common">Sea mussel</name>
    <dbReference type="NCBI Taxonomy" id="42192"/>
    <lineage>
        <taxon>Eukaryota</taxon>
        <taxon>Metazoa</taxon>
        <taxon>Spiralia</taxon>
        <taxon>Lophotrochozoa</taxon>
        <taxon>Mollusca</taxon>
        <taxon>Bivalvia</taxon>
        <taxon>Autobranchia</taxon>
        <taxon>Pteriomorphia</taxon>
        <taxon>Mytilida</taxon>
        <taxon>Mytiloidea</taxon>
        <taxon>Mytilidae</taxon>
        <taxon>Mytilinae</taxon>
        <taxon>Mytilus</taxon>
    </lineage>
</organism>
<name>A0A6J7ZXZ0_MYTCO</name>
<sequence>MLNKEGHMLQKNPRMMISLEVISTIKNTYQEIPEKELKIRRNNIIKDVLQYYEDPTILNFKIKVIFEGEIGEDLGGLTRDMFSSFWKKACQEFFRGEDSVVPSLPIHRRREAADIFAAIGRVLCHMIGVFDEPGCNTTFTDHAVLIGWLKIVGVKAGE</sequence>
<dbReference type="Gene3D" id="3.90.1750.10">
    <property type="entry name" value="Hect, E3 ligase catalytic domains"/>
    <property type="match status" value="1"/>
</dbReference>
<reference evidence="4 5" key="1">
    <citation type="submission" date="2020-06" db="EMBL/GenBank/DDBJ databases">
        <authorList>
            <person name="Li R."/>
            <person name="Bekaert M."/>
        </authorList>
    </citation>
    <scope>NUCLEOTIDE SEQUENCE [LARGE SCALE GENOMIC DNA]</scope>
    <source>
        <strain evidence="5">wild</strain>
    </source>
</reference>
<evidence type="ECO:0000313" key="5">
    <source>
        <dbReference type="Proteomes" id="UP000507470"/>
    </source>
</evidence>
<proteinExistence type="predicted"/>
<evidence type="ECO:0000256" key="1">
    <source>
        <dbReference type="ARBA" id="ARBA00022786"/>
    </source>
</evidence>
<evidence type="ECO:0000256" key="2">
    <source>
        <dbReference type="PROSITE-ProRule" id="PRU00104"/>
    </source>
</evidence>
<dbReference type="Proteomes" id="UP000507470">
    <property type="component" value="Unassembled WGS sequence"/>
</dbReference>
<comment type="caution">
    <text evidence="2">Lacks conserved residue(s) required for the propagation of feature annotation.</text>
</comment>
<gene>
    <name evidence="4" type="ORF">MCOR_1787</name>
</gene>